<keyword evidence="4 7" id="KW-0812">Transmembrane</keyword>
<name>A0A211ZVD9_9PROT</name>
<dbReference type="PANTHER" id="PTHR43163:SF6">
    <property type="entry name" value="DIPEPTIDE TRANSPORT SYSTEM PERMEASE PROTEIN DPPB-RELATED"/>
    <property type="match status" value="1"/>
</dbReference>
<keyword evidence="3" id="KW-1003">Cell membrane</keyword>
<proteinExistence type="inferred from homology"/>
<dbReference type="InterPro" id="IPR045621">
    <property type="entry name" value="BPD_transp_1_N"/>
</dbReference>
<comment type="subcellular location">
    <subcellularLocation>
        <location evidence="1 7">Cell membrane</location>
        <topology evidence="1 7">Multi-pass membrane protein</topology>
    </subcellularLocation>
</comment>
<feature type="transmembrane region" description="Helical" evidence="7">
    <location>
        <begin position="273"/>
        <end position="298"/>
    </location>
</feature>
<evidence type="ECO:0000256" key="7">
    <source>
        <dbReference type="RuleBase" id="RU363032"/>
    </source>
</evidence>
<dbReference type="Pfam" id="PF00528">
    <property type="entry name" value="BPD_transp_1"/>
    <property type="match status" value="1"/>
</dbReference>
<dbReference type="SUPFAM" id="SSF161098">
    <property type="entry name" value="MetI-like"/>
    <property type="match status" value="1"/>
</dbReference>
<gene>
    <name evidence="9" type="ORF">BWR60_00780</name>
</gene>
<evidence type="ECO:0000256" key="6">
    <source>
        <dbReference type="ARBA" id="ARBA00023136"/>
    </source>
</evidence>
<reference evidence="10" key="1">
    <citation type="submission" date="2017-05" db="EMBL/GenBank/DDBJ databases">
        <authorList>
            <person name="Macchi M."/>
            <person name="Festa S."/>
            <person name="Coppotelli B.M."/>
            <person name="Morelli I.S."/>
        </authorList>
    </citation>
    <scope>NUCLEOTIDE SEQUENCE [LARGE SCALE GENOMIC DNA]</scope>
    <source>
        <strain evidence="10">I</strain>
    </source>
</reference>
<dbReference type="InterPro" id="IPR000515">
    <property type="entry name" value="MetI-like"/>
</dbReference>
<organism evidence="9 10">
    <name type="scientific">Inquilinus limosus</name>
    <dbReference type="NCBI Taxonomy" id="171674"/>
    <lineage>
        <taxon>Bacteria</taxon>
        <taxon>Pseudomonadati</taxon>
        <taxon>Pseudomonadota</taxon>
        <taxon>Alphaproteobacteria</taxon>
        <taxon>Rhodospirillales</taxon>
        <taxon>Rhodospirillaceae</taxon>
        <taxon>Inquilinus</taxon>
    </lineage>
</organism>
<evidence type="ECO:0000256" key="3">
    <source>
        <dbReference type="ARBA" id="ARBA00022475"/>
    </source>
</evidence>
<protein>
    <recommendedName>
        <fullName evidence="8">ABC transmembrane type-1 domain-containing protein</fullName>
    </recommendedName>
</protein>
<feature type="transmembrane region" description="Helical" evidence="7">
    <location>
        <begin position="141"/>
        <end position="164"/>
    </location>
</feature>
<dbReference type="Gene3D" id="1.10.3720.10">
    <property type="entry name" value="MetI-like"/>
    <property type="match status" value="1"/>
</dbReference>
<evidence type="ECO:0000259" key="8">
    <source>
        <dbReference type="PROSITE" id="PS50928"/>
    </source>
</evidence>
<feature type="transmembrane region" description="Helical" evidence="7">
    <location>
        <begin position="176"/>
        <end position="195"/>
    </location>
</feature>
<dbReference type="OrthoDB" id="9805855at2"/>
<dbReference type="GO" id="GO:0055085">
    <property type="term" value="P:transmembrane transport"/>
    <property type="evidence" value="ECO:0007669"/>
    <property type="project" value="InterPro"/>
</dbReference>
<evidence type="ECO:0000256" key="2">
    <source>
        <dbReference type="ARBA" id="ARBA00022448"/>
    </source>
</evidence>
<dbReference type="AlphaFoldDB" id="A0A211ZVD9"/>
<feature type="transmembrane region" description="Helical" evidence="7">
    <location>
        <begin position="12"/>
        <end position="30"/>
    </location>
</feature>
<dbReference type="InterPro" id="IPR035906">
    <property type="entry name" value="MetI-like_sf"/>
</dbReference>
<evidence type="ECO:0000256" key="1">
    <source>
        <dbReference type="ARBA" id="ARBA00004651"/>
    </source>
</evidence>
<accession>A0A211ZVD9</accession>
<feature type="transmembrane region" description="Helical" evidence="7">
    <location>
        <begin position="229"/>
        <end position="250"/>
    </location>
</feature>
<dbReference type="EMBL" id="NHON01000001">
    <property type="protein sequence ID" value="OWJ69258.1"/>
    <property type="molecule type" value="Genomic_DNA"/>
</dbReference>
<comment type="similarity">
    <text evidence="7">Belongs to the binding-protein-dependent transport system permease family.</text>
</comment>
<dbReference type="GO" id="GO:0005886">
    <property type="term" value="C:plasma membrane"/>
    <property type="evidence" value="ECO:0007669"/>
    <property type="project" value="UniProtKB-SubCell"/>
</dbReference>
<keyword evidence="2 7" id="KW-0813">Transport</keyword>
<evidence type="ECO:0000256" key="5">
    <source>
        <dbReference type="ARBA" id="ARBA00022989"/>
    </source>
</evidence>
<dbReference type="PANTHER" id="PTHR43163">
    <property type="entry name" value="DIPEPTIDE TRANSPORT SYSTEM PERMEASE PROTEIN DPPB-RELATED"/>
    <property type="match status" value="1"/>
</dbReference>
<comment type="caution">
    <text evidence="9">The sequence shown here is derived from an EMBL/GenBank/DDBJ whole genome shotgun (WGS) entry which is preliminary data.</text>
</comment>
<feature type="transmembrane region" description="Helical" evidence="7">
    <location>
        <begin position="93"/>
        <end position="121"/>
    </location>
</feature>
<evidence type="ECO:0000313" key="9">
    <source>
        <dbReference type="EMBL" id="OWJ69258.1"/>
    </source>
</evidence>
<keyword evidence="6 7" id="KW-0472">Membrane</keyword>
<dbReference type="PROSITE" id="PS50928">
    <property type="entry name" value="ABC_TM1"/>
    <property type="match status" value="1"/>
</dbReference>
<dbReference type="Proteomes" id="UP000196655">
    <property type="component" value="Unassembled WGS sequence"/>
</dbReference>
<keyword evidence="5 7" id="KW-1133">Transmembrane helix</keyword>
<feature type="domain" description="ABC transmembrane type-1" evidence="8">
    <location>
        <begin position="97"/>
        <end position="298"/>
    </location>
</feature>
<dbReference type="Pfam" id="PF19300">
    <property type="entry name" value="BPD_transp_1_N"/>
    <property type="match status" value="1"/>
</dbReference>
<sequence>MRPILLRRLAQAVFVAWASFTLTFAILYWLPGDPVSIMLGPDAQLDPAALAKLRVQYGYDRPLVVQYLDALWRAMHLDFGTSLVTGKDVAASIAAAAPATAGLAFVSLVIAIALGTLLAVFSLDLPGFPRVGFVVSKIPALFVAVPTFVVGLLLLQVFAFTLHWAPATGSGSVSTLILPALTLAIPGAGLLGQVLGKSLRQTYAETFVRILRARGCSELRILRHALQNAALPAFTMAALIVGGTIASSVVTETVFSREGIGRLMQMGVTNKDINLVCGLIVFSALTYVVLNLIVDLLYPLLDPRVGRRA</sequence>
<dbReference type="CDD" id="cd06261">
    <property type="entry name" value="TM_PBP2"/>
    <property type="match status" value="1"/>
</dbReference>
<evidence type="ECO:0000256" key="4">
    <source>
        <dbReference type="ARBA" id="ARBA00022692"/>
    </source>
</evidence>
<evidence type="ECO:0000313" key="10">
    <source>
        <dbReference type="Proteomes" id="UP000196655"/>
    </source>
</evidence>
<keyword evidence="10" id="KW-1185">Reference proteome</keyword>